<evidence type="ECO:0000313" key="3">
    <source>
        <dbReference type="Proteomes" id="UP000078396"/>
    </source>
</evidence>
<sequence>MTTSTLVIDATDASGQLPRHQYILPARFDVHEVAQFEAAVAGIIVERVLLQINASRVRYLDRAGVDCLIEARLRCIDNGGDLALVTPSLAARVILELTGHHVSLGSADIGSDRQLLEAIA</sequence>
<gene>
    <name evidence="2" type="ORF">A4X20_07155</name>
</gene>
<dbReference type="Gene3D" id="3.30.750.24">
    <property type="entry name" value="STAS domain"/>
    <property type="match status" value="1"/>
</dbReference>
<accession>A0A178LR60</accession>
<dbReference type="OrthoDB" id="9796076at2"/>
<comment type="caution">
    <text evidence="2">The sequence shown here is derived from an EMBL/GenBank/DDBJ whole genome shotgun (WGS) entry which is preliminary data.</text>
</comment>
<dbReference type="InterPro" id="IPR036513">
    <property type="entry name" value="STAS_dom_sf"/>
</dbReference>
<dbReference type="SUPFAM" id="SSF52091">
    <property type="entry name" value="SpoIIaa-like"/>
    <property type="match status" value="1"/>
</dbReference>
<dbReference type="EMBL" id="LWCS01000043">
    <property type="protein sequence ID" value="OAN34471.1"/>
    <property type="molecule type" value="Genomic_DNA"/>
</dbReference>
<feature type="domain" description="MlaB-like STAS" evidence="1">
    <location>
        <begin position="24"/>
        <end position="99"/>
    </location>
</feature>
<dbReference type="Proteomes" id="UP000078396">
    <property type="component" value="Unassembled WGS sequence"/>
</dbReference>
<organism evidence="2 3">
    <name type="scientific">Mycolicibacterium iranicum</name>
    <name type="common">Mycobacterium iranicum</name>
    <dbReference type="NCBI Taxonomy" id="912594"/>
    <lineage>
        <taxon>Bacteria</taxon>
        <taxon>Bacillati</taxon>
        <taxon>Actinomycetota</taxon>
        <taxon>Actinomycetes</taxon>
        <taxon>Mycobacteriales</taxon>
        <taxon>Mycobacteriaceae</taxon>
        <taxon>Mycolicibacterium</taxon>
    </lineage>
</organism>
<name>A0A178LR60_MYCIR</name>
<reference evidence="2 3" key="1">
    <citation type="submission" date="2016-04" db="EMBL/GenBank/DDBJ databases">
        <title>Draft Genome Sequences of Staphylococcus capitis Strain H36, S. capitis Strain H65, S. cohnii Strain H62, S. hominis Strain H69, Mycobacterium iranicum Strain H39, Plantibacter sp. Strain H53, Pseudomonas oryzihabitans Strain H72, and Microbacterium sp. Strain H83, isolated from residential settings.</title>
        <authorList>
            <person name="Lymperopoulou D."/>
            <person name="Adams R.I."/>
            <person name="Lindow S."/>
            <person name="Coil D.A."/>
            <person name="Jospin G."/>
            <person name="Eisen J.A."/>
        </authorList>
    </citation>
    <scope>NUCLEOTIDE SEQUENCE [LARGE SCALE GENOMIC DNA]</scope>
    <source>
        <strain evidence="2 3">H39</strain>
    </source>
</reference>
<dbReference type="InterPro" id="IPR058548">
    <property type="entry name" value="MlaB-like_STAS"/>
</dbReference>
<dbReference type="RefSeq" id="WP_064283742.1">
    <property type="nucleotide sequence ID" value="NZ_LWCS01000043.1"/>
</dbReference>
<evidence type="ECO:0000313" key="2">
    <source>
        <dbReference type="EMBL" id="OAN34471.1"/>
    </source>
</evidence>
<dbReference type="CDD" id="cd07043">
    <property type="entry name" value="STAS_anti-anti-sigma_factors"/>
    <property type="match status" value="1"/>
</dbReference>
<dbReference type="AlphaFoldDB" id="A0A178LR60"/>
<proteinExistence type="predicted"/>
<evidence type="ECO:0000259" key="1">
    <source>
        <dbReference type="Pfam" id="PF13466"/>
    </source>
</evidence>
<protein>
    <recommendedName>
        <fullName evidence="1">MlaB-like STAS domain-containing protein</fullName>
    </recommendedName>
</protein>
<dbReference type="Pfam" id="PF13466">
    <property type="entry name" value="STAS_2"/>
    <property type="match status" value="1"/>
</dbReference>